<dbReference type="AlphaFoldDB" id="A0A7I7TZL1"/>
<accession>A0A7I7TZL1</accession>
<proteinExistence type="predicted"/>
<feature type="transmembrane region" description="Helical" evidence="5">
    <location>
        <begin position="48"/>
        <end position="65"/>
    </location>
</feature>
<evidence type="ECO:0000313" key="8">
    <source>
        <dbReference type="Proteomes" id="UP000466554"/>
    </source>
</evidence>
<feature type="transmembrane region" description="Helical" evidence="5">
    <location>
        <begin position="90"/>
        <end position="111"/>
    </location>
</feature>
<reference evidence="7 8" key="1">
    <citation type="journal article" date="2019" name="Emerg. Microbes Infect.">
        <title>Comprehensive subspecies identification of 175 nontuberculous mycobacteria species based on 7547 genomic profiles.</title>
        <authorList>
            <person name="Matsumoto Y."/>
            <person name="Kinjo T."/>
            <person name="Motooka D."/>
            <person name="Nabeya D."/>
            <person name="Jung N."/>
            <person name="Uechi K."/>
            <person name="Horii T."/>
            <person name="Iida T."/>
            <person name="Fujita J."/>
            <person name="Nakamura S."/>
        </authorList>
    </citation>
    <scope>NUCLEOTIDE SEQUENCE [LARGE SCALE GENOMIC DNA]</scope>
    <source>
        <strain evidence="7 8">JCM 6367</strain>
    </source>
</reference>
<evidence type="ECO:0000256" key="2">
    <source>
        <dbReference type="ARBA" id="ARBA00022692"/>
    </source>
</evidence>
<evidence type="ECO:0000256" key="1">
    <source>
        <dbReference type="ARBA" id="ARBA00004127"/>
    </source>
</evidence>
<dbReference type="RefSeq" id="WP_163765932.1">
    <property type="nucleotide sequence ID" value="NZ_AP022598.1"/>
</dbReference>
<dbReference type="InterPro" id="IPR003807">
    <property type="entry name" value="DUF202"/>
</dbReference>
<evidence type="ECO:0000256" key="3">
    <source>
        <dbReference type="ARBA" id="ARBA00022989"/>
    </source>
</evidence>
<dbReference type="Proteomes" id="UP000466554">
    <property type="component" value="Chromosome"/>
</dbReference>
<keyword evidence="3 5" id="KW-1133">Transmembrane helix</keyword>
<keyword evidence="2 5" id="KW-0812">Transmembrane</keyword>
<evidence type="ECO:0000256" key="4">
    <source>
        <dbReference type="ARBA" id="ARBA00023136"/>
    </source>
</evidence>
<evidence type="ECO:0000313" key="7">
    <source>
        <dbReference type="EMBL" id="BBY74617.1"/>
    </source>
</evidence>
<dbReference type="GO" id="GO:0012505">
    <property type="term" value="C:endomembrane system"/>
    <property type="evidence" value="ECO:0007669"/>
    <property type="project" value="UniProtKB-SubCell"/>
</dbReference>
<keyword evidence="4 5" id="KW-0472">Membrane</keyword>
<name>A0A7I7TZL1_MYCPF</name>
<comment type="subcellular location">
    <subcellularLocation>
        <location evidence="1">Endomembrane system</location>
        <topology evidence="1">Multi-pass membrane protein</topology>
    </subcellularLocation>
</comment>
<organism evidence="7 8">
    <name type="scientific">Mycolicibacterium parafortuitum</name>
    <name type="common">Mycobacterium parafortuitum</name>
    <dbReference type="NCBI Taxonomy" id="39692"/>
    <lineage>
        <taxon>Bacteria</taxon>
        <taxon>Bacillati</taxon>
        <taxon>Actinomycetota</taxon>
        <taxon>Actinomycetes</taxon>
        <taxon>Mycobacteriales</taxon>
        <taxon>Mycobacteriaceae</taxon>
        <taxon>Mycolicibacterium</taxon>
    </lineage>
</organism>
<dbReference type="EMBL" id="AP022598">
    <property type="protein sequence ID" value="BBY74617.1"/>
    <property type="molecule type" value="Genomic_DNA"/>
</dbReference>
<feature type="domain" description="DUF202" evidence="6">
    <location>
        <begin position="8"/>
        <end position="71"/>
    </location>
</feature>
<dbReference type="Pfam" id="PF02656">
    <property type="entry name" value="DUF202"/>
    <property type="match status" value="1"/>
</dbReference>
<evidence type="ECO:0000256" key="5">
    <source>
        <dbReference type="SAM" id="Phobius"/>
    </source>
</evidence>
<evidence type="ECO:0000259" key="6">
    <source>
        <dbReference type="Pfam" id="PF02656"/>
    </source>
</evidence>
<sequence>MAPPEPAKPGLPAERTLLSWERSAFGFLVGGALILLRQHGPLGPERGWLAITAALLALLVLVLGYRRSHQIRAGTGADDRMVLAEPQTEVVLIGAATVVFALAVSGVLLFAW</sequence>
<protein>
    <recommendedName>
        <fullName evidence="6">DUF202 domain-containing protein</fullName>
    </recommendedName>
</protein>
<gene>
    <name evidence="7" type="ORF">MPRF_15160</name>
</gene>